<dbReference type="AlphaFoldDB" id="C1FP70"/>
<reference evidence="1 2" key="1">
    <citation type="submission" date="2008-10" db="EMBL/GenBank/DDBJ databases">
        <title>Genome sequence of Clostridium botulinum A2 Kyoto.</title>
        <authorList>
            <person name="Shrivastava S."/>
            <person name="Brinkac L.M."/>
            <person name="Brown J.L."/>
            <person name="Bruce D."/>
            <person name="Detter C.C."/>
            <person name="Johnson E.A."/>
            <person name="Munk C.A."/>
            <person name="Smith L.A."/>
            <person name="Smith T.J."/>
            <person name="Sutton G."/>
            <person name="Brettin T.S."/>
        </authorList>
    </citation>
    <scope>NUCLEOTIDE SEQUENCE [LARGE SCALE GENOMIC DNA]</scope>
    <source>
        <strain evidence="2">Kyoto / Type A2</strain>
    </source>
</reference>
<dbReference type="EMBL" id="CP001581">
    <property type="protein sequence ID" value="ACO83496.1"/>
    <property type="molecule type" value="Genomic_DNA"/>
</dbReference>
<name>C1FP70_CLOBJ</name>
<evidence type="ECO:0000313" key="1">
    <source>
        <dbReference type="EMBL" id="ACO83496.1"/>
    </source>
</evidence>
<dbReference type="KEGG" id="cby:CLM_2059"/>
<gene>
    <name evidence="1" type="ordered locus">CLM_2059</name>
</gene>
<dbReference type="NCBIfam" id="TIGR01558">
    <property type="entry name" value="sm_term_P27"/>
    <property type="match status" value="1"/>
</dbReference>
<evidence type="ECO:0000313" key="2">
    <source>
        <dbReference type="Proteomes" id="UP000001374"/>
    </source>
</evidence>
<proteinExistence type="predicted"/>
<protein>
    <submittedName>
        <fullName evidence="1">Phage terminase, small subunit, P27 family</fullName>
    </submittedName>
</protein>
<sequence>MARPRQPINLLQEKGKKHLTKEEIEKRKNGEIEVNSDNVVAPSYLTKKQKQTFEWYAEELKKINIIANIDVEGLARYIVAEEQFKKIAKKIKNTNILDDDYDKLLLKLEKLNKICRQGATDLGLTISSRCKLVIPKKEEKPKNKFEKFGVKDV</sequence>
<dbReference type="eggNOG" id="COG3747">
    <property type="taxonomic scope" value="Bacteria"/>
</dbReference>
<dbReference type="RefSeq" id="WP_012703719.1">
    <property type="nucleotide sequence ID" value="NC_012563.1"/>
</dbReference>
<accession>C1FP70</accession>
<organism evidence="1 2">
    <name type="scientific">Clostridium botulinum (strain Kyoto / Type A2)</name>
    <dbReference type="NCBI Taxonomy" id="536232"/>
    <lineage>
        <taxon>Bacteria</taxon>
        <taxon>Bacillati</taxon>
        <taxon>Bacillota</taxon>
        <taxon>Clostridia</taxon>
        <taxon>Eubacteriales</taxon>
        <taxon>Clostridiaceae</taxon>
        <taxon>Clostridium</taxon>
    </lineage>
</organism>
<dbReference type="HOGENOM" id="CLU_107958_1_0_9"/>
<dbReference type="Pfam" id="PF05119">
    <property type="entry name" value="Terminase_4"/>
    <property type="match status" value="1"/>
</dbReference>
<dbReference type="Proteomes" id="UP000001374">
    <property type="component" value="Chromosome"/>
</dbReference>
<dbReference type="InterPro" id="IPR006448">
    <property type="entry name" value="Phage_term_ssu_P27"/>
</dbReference>